<reference evidence="2 3" key="1">
    <citation type="submission" date="2020-08" db="EMBL/GenBank/DDBJ databases">
        <title>Genomic Encyclopedia of Type Strains, Phase IV (KMG-IV): sequencing the most valuable type-strain genomes for metagenomic binning, comparative biology and taxonomic classification.</title>
        <authorList>
            <person name="Goeker M."/>
        </authorList>
    </citation>
    <scope>NUCLEOTIDE SEQUENCE [LARGE SCALE GENOMIC DNA]</scope>
    <source>
        <strain evidence="2 3">DSM 10633</strain>
    </source>
</reference>
<keyword evidence="1" id="KW-0812">Transmembrane</keyword>
<feature type="transmembrane region" description="Helical" evidence="1">
    <location>
        <begin position="12"/>
        <end position="30"/>
    </location>
</feature>
<keyword evidence="3" id="KW-1185">Reference proteome</keyword>
<accession>A0A840Q6B5</accession>
<evidence type="ECO:0000313" key="2">
    <source>
        <dbReference type="EMBL" id="MBB5150476.1"/>
    </source>
</evidence>
<keyword evidence="1" id="KW-1133">Transmembrane helix</keyword>
<organism evidence="2 3">
    <name type="scientific">Ureibacillus thermosphaericus</name>
    <dbReference type="NCBI Taxonomy" id="51173"/>
    <lineage>
        <taxon>Bacteria</taxon>
        <taxon>Bacillati</taxon>
        <taxon>Bacillota</taxon>
        <taxon>Bacilli</taxon>
        <taxon>Bacillales</taxon>
        <taxon>Caryophanaceae</taxon>
        <taxon>Ureibacillus</taxon>
    </lineage>
</organism>
<dbReference type="SUPFAM" id="SSF48452">
    <property type="entry name" value="TPR-like"/>
    <property type="match status" value="1"/>
</dbReference>
<gene>
    <name evidence="2" type="ORF">HNR36_002902</name>
</gene>
<dbReference type="GO" id="GO:0008233">
    <property type="term" value="F:peptidase activity"/>
    <property type="evidence" value="ECO:0007669"/>
    <property type="project" value="UniProtKB-KW"/>
</dbReference>
<protein>
    <submittedName>
        <fullName evidence="2">Putative Zn-dependent protease</fullName>
    </submittedName>
</protein>
<dbReference type="Gene3D" id="1.25.40.10">
    <property type="entry name" value="Tetratricopeptide repeat domain"/>
    <property type="match status" value="1"/>
</dbReference>
<sequence>MKLRESHRKYILLGMIGFIIVGLITANVMAKKQDQEFIKNELLYDQVQQMYNSGNYEEALVYINELLKTQPNSEAVNHMGGLITAINKEYSKAAILLQKTLDINPYKVEDPIFMLQLGEVFYQAERYEDAKVVLNHCKEMGWEPEELPKYQEKVSELLTSIQNQ</sequence>
<name>A0A840Q6B5_URETH</name>
<dbReference type="RefSeq" id="WP_096550357.1">
    <property type="nucleotide sequence ID" value="NZ_AP018335.1"/>
</dbReference>
<keyword evidence="1" id="KW-0472">Membrane</keyword>
<keyword evidence="2" id="KW-0378">Hydrolase</keyword>
<evidence type="ECO:0000256" key="1">
    <source>
        <dbReference type="SAM" id="Phobius"/>
    </source>
</evidence>
<dbReference type="Proteomes" id="UP000557217">
    <property type="component" value="Unassembled WGS sequence"/>
</dbReference>
<dbReference type="GO" id="GO:0006508">
    <property type="term" value="P:proteolysis"/>
    <property type="evidence" value="ECO:0007669"/>
    <property type="project" value="UniProtKB-KW"/>
</dbReference>
<proteinExistence type="predicted"/>
<dbReference type="AlphaFoldDB" id="A0A840Q6B5"/>
<evidence type="ECO:0000313" key="3">
    <source>
        <dbReference type="Proteomes" id="UP000557217"/>
    </source>
</evidence>
<comment type="caution">
    <text evidence="2">The sequence shown here is derived from an EMBL/GenBank/DDBJ whole genome shotgun (WGS) entry which is preliminary data.</text>
</comment>
<keyword evidence="2" id="KW-0645">Protease</keyword>
<dbReference type="InterPro" id="IPR011990">
    <property type="entry name" value="TPR-like_helical_dom_sf"/>
</dbReference>
<dbReference type="EMBL" id="JACHGZ010000057">
    <property type="protein sequence ID" value="MBB5150476.1"/>
    <property type="molecule type" value="Genomic_DNA"/>
</dbReference>